<organism evidence="1 2">
    <name type="scientific">Oerskovia merdavium</name>
    <dbReference type="NCBI Taxonomy" id="2762227"/>
    <lineage>
        <taxon>Bacteria</taxon>
        <taxon>Bacillati</taxon>
        <taxon>Actinomycetota</taxon>
        <taxon>Actinomycetes</taxon>
        <taxon>Micrococcales</taxon>
        <taxon>Cellulomonadaceae</taxon>
        <taxon>Oerskovia</taxon>
    </lineage>
</organism>
<accession>A0ABR8U5D0</accession>
<protein>
    <submittedName>
        <fullName evidence="1">Uncharacterized protein</fullName>
    </submittedName>
</protein>
<comment type="caution">
    <text evidence="1">The sequence shown here is derived from an EMBL/GenBank/DDBJ whole genome shotgun (WGS) entry which is preliminary data.</text>
</comment>
<keyword evidence="2" id="KW-1185">Reference proteome</keyword>
<reference evidence="1 2" key="1">
    <citation type="submission" date="2020-08" db="EMBL/GenBank/DDBJ databases">
        <title>A Genomic Blueprint of the Chicken Gut Microbiome.</title>
        <authorList>
            <person name="Gilroy R."/>
            <person name="Ravi A."/>
            <person name="Getino M."/>
            <person name="Pursley I."/>
            <person name="Horton D.L."/>
            <person name="Alikhan N.-F."/>
            <person name="Baker D."/>
            <person name="Gharbi K."/>
            <person name="Hall N."/>
            <person name="Watson M."/>
            <person name="Adriaenssens E.M."/>
            <person name="Foster-Nyarko E."/>
            <person name="Jarju S."/>
            <person name="Secka A."/>
            <person name="Antonio M."/>
            <person name="Oren A."/>
            <person name="Chaudhuri R."/>
            <person name="La Ragione R.M."/>
            <person name="Hildebrand F."/>
            <person name="Pallen M.J."/>
        </authorList>
    </citation>
    <scope>NUCLEOTIDE SEQUENCE [LARGE SCALE GENOMIC DNA]</scope>
    <source>
        <strain evidence="1 2">Sa2CUA9</strain>
    </source>
</reference>
<proteinExistence type="predicted"/>
<dbReference type="EMBL" id="JACSQF010000033">
    <property type="protein sequence ID" value="MBD7982903.1"/>
    <property type="molecule type" value="Genomic_DNA"/>
</dbReference>
<dbReference type="RefSeq" id="WP_191806084.1">
    <property type="nucleotide sequence ID" value="NZ_JACSQF010000033.1"/>
</dbReference>
<evidence type="ECO:0000313" key="1">
    <source>
        <dbReference type="EMBL" id="MBD7982903.1"/>
    </source>
</evidence>
<evidence type="ECO:0000313" key="2">
    <source>
        <dbReference type="Proteomes" id="UP000655570"/>
    </source>
</evidence>
<dbReference type="Proteomes" id="UP000655570">
    <property type="component" value="Unassembled WGS sequence"/>
</dbReference>
<gene>
    <name evidence="1" type="ORF">H9641_19590</name>
</gene>
<sequence>MLGILPEGYRPARTITLFEAGTGADGLSTRFHINRNGTVAAFNVPAGTTVTLDNGHFMGEQ</sequence>
<name>A0ABR8U5D0_9CELL</name>